<dbReference type="Gene3D" id="3.30.300.30">
    <property type="match status" value="1"/>
</dbReference>
<evidence type="ECO:0000313" key="5">
    <source>
        <dbReference type="Proteomes" id="UP001597400"/>
    </source>
</evidence>
<dbReference type="PANTHER" id="PTHR22754">
    <property type="entry name" value="DISCO-INTERACTING PROTEIN 2 DIP2 -RELATED"/>
    <property type="match status" value="1"/>
</dbReference>
<sequence>MNAVTRYFATFRSAPDDAPFVTLLSGADREAVSWGAFRRMCYAAANMMTDRGIGRGDVVLIFHPHQRWLLPSFFGAQLIGAIPSFMPPMNARQDAALFRGSHARLIAELNPALILVDERTAAALGDVDAPTLMLDAFDDVSLADVRAVFDAVDGPALLQHSSGTTGLKKGVVLGYDAIMAQIDGYGAALNLDGGETIVSWLPVYHDMGLIAATVLPFVTGTPLTVMGAFDWLAQPWRLLTEMAAVPHALSWLPNFAFASMTRTISRVPPDLRLDGIRGFINCSEPCKPETVDRFVDALASRGVRPEHVQACYAMAETVFAVSQSRLGEAPRRWTPTAQPDAGGGTQPQRPLISCGPPIATVQVEIRDAAGAALGEDAVGEIHVAGPSLFDGYRGQPALTARRLRDGWYATGDLGALHAGELYVAGRFDDLIIVAGRSLYAHEIEEEVSRVDGIKPGRVCAFGVANADTGTEDLVVLAELLSPDDTGVERAVRERLAGTVLVSSAHIVPLPLDTLIKTTSGKISRSENRARFERGELTSWQDSR</sequence>
<accession>A0ABW4TYB8</accession>
<dbReference type="Gene3D" id="3.40.50.12780">
    <property type="entry name" value="N-terminal domain of ligase-like"/>
    <property type="match status" value="1"/>
</dbReference>
<dbReference type="Pfam" id="PF00501">
    <property type="entry name" value="AMP-binding"/>
    <property type="match status" value="1"/>
</dbReference>
<dbReference type="Proteomes" id="UP001597400">
    <property type="component" value="Unassembled WGS sequence"/>
</dbReference>
<dbReference type="InterPro" id="IPR045851">
    <property type="entry name" value="AMP-bd_C_sf"/>
</dbReference>
<reference evidence="5" key="1">
    <citation type="journal article" date="2019" name="Int. J. Syst. Evol. Microbiol.">
        <title>The Global Catalogue of Microorganisms (GCM) 10K type strain sequencing project: providing services to taxonomists for standard genome sequencing and annotation.</title>
        <authorList>
            <consortium name="The Broad Institute Genomics Platform"/>
            <consortium name="The Broad Institute Genome Sequencing Center for Infectious Disease"/>
            <person name="Wu L."/>
            <person name="Ma J."/>
        </authorList>
    </citation>
    <scope>NUCLEOTIDE SEQUENCE [LARGE SCALE GENOMIC DNA]</scope>
    <source>
        <strain evidence="5">CGMCC 1.12702</strain>
    </source>
</reference>
<dbReference type="RefSeq" id="WP_380930580.1">
    <property type="nucleotide sequence ID" value="NZ_JBHUGS010000003.1"/>
</dbReference>
<gene>
    <name evidence="4" type="ORF">ACFSGX_13195</name>
</gene>
<proteinExistence type="inferred from homology"/>
<protein>
    <submittedName>
        <fullName evidence="4">AMP-binding protein</fullName>
    </submittedName>
</protein>
<evidence type="ECO:0000256" key="1">
    <source>
        <dbReference type="ARBA" id="ARBA00006432"/>
    </source>
</evidence>
<comment type="similarity">
    <text evidence="1">Belongs to the ATP-dependent AMP-binding enzyme family.</text>
</comment>
<dbReference type="SUPFAM" id="SSF56801">
    <property type="entry name" value="Acetyl-CoA synthetase-like"/>
    <property type="match status" value="1"/>
</dbReference>
<dbReference type="InterPro" id="IPR000873">
    <property type="entry name" value="AMP-dep_synth/lig_dom"/>
</dbReference>
<feature type="region of interest" description="Disordered" evidence="2">
    <location>
        <begin position="330"/>
        <end position="349"/>
    </location>
</feature>
<evidence type="ECO:0000313" key="4">
    <source>
        <dbReference type="EMBL" id="MFD1951725.1"/>
    </source>
</evidence>
<keyword evidence="5" id="KW-1185">Reference proteome</keyword>
<name>A0ABW4TYB8_9SPHN</name>
<evidence type="ECO:0000256" key="2">
    <source>
        <dbReference type="SAM" id="MobiDB-lite"/>
    </source>
</evidence>
<evidence type="ECO:0000259" key="3">
    <source>
        <dbReference type="Pfam" id="PF00501"/>
    </source>
</evidence>
<feature type="domain" description="AMP-dependent synthetase/ligase" evidence="3">
    <location>
        <begin position="17"/>
        <end position="392"/>
    </location>
</feature>
<organism evidence="4 5">
    <name type="scientific">Sphingomonas arantia</name>
    <dbReference type="NCBI Taxonomy" id="1460676"/>
    <lineage>
        <taxon>Bacteria</taxon>
        <taxon>Pseudomonadati</taxon>
        <taxon>Pseudomonadota</taxon>
        <taxon>Alphaproteobacteria</taxon>
        <taxon>Sphingomonadales</taxon>
        <taxon>Sphingomonadaceae</taxon>
        <taxon>Sphingomonas</taxon>
    </lineage>
</organism>
<dbReference type="InterPro" id="IPR042099">
    <property type="entry name" value="ANL_N_sf"/>
</dbReference>
<dbReference type="PANTHER" id="PTHR22754:SF32">
    <property type="entry name" value="DISCO-INTERACTING PROTEIN 2"/>
    <property type="match status" value="1"/>
</dbReference>
<comment type="caution">
    <text evidence="4">The sequence shown here is derived from an EMBL/GenBank/DDBJ whole genome shotgun (WGS) entry which is preliminary data.</text>
</comment>
<dbReference type="EMBL" id="JBHUGS010000003">
    <property type="protein sequence ID" value="MFD1951725.1"/>
    <property type="molecule type" value="Genomic_DNA"/>
</dbReference>